<dbReference type="InterPro" id="IPR050640">
    <property type="entry name" value="Bact_2-comp_sensor_kinase"/>
</dbReference>
<dbReference type="GO" id="GO:0016020">
    <property type="term" value="C:membrane"/>
    <property type="evidence" value="ECO:0007669"/>
    <property type="project" value="InterPro"/>
</dbReference>
<keyword evidence="2" id="KW-0732">Signal</keyword>
<dbReference type="Gene3D" id="2.130.10.10">
    <property type="entry name" value="YVTN repeat-like/Quinoprotein amine dehydrogenase"/>
    <property type="match status" value="2"/>
</dbReference>
<evidence type="ECO:0000259" key="5">
    <source>
        <dbReference type="Pfam" id="PF07495"/>
    </source>
</evidence>
<dbReference type="InterPro" id="IPR011123">
    <property type="entry name" value="Y_Y_Y"/>
</dbReference>
<dbReference type="Gene3D" id="3.30.565.10">
    <property type="entry name" value="Histidine kinase-like ATPase, C-terminal domain"/>
    <property type="match status" value="1"/>
</dbReference>
<reference evidence="6 7" key="1">
    <citation type="submission" date="2021-05" db="EMBL/GenBank/DDBJ databases">
        <authorList>
            <person name="Zhang Z.D."/>
            <person name="Osman G."/>
        </authorList>
    </citation>
    <scope>NUCLEOTIDE SEQUENCE [LARGE SCALE GENOMIC DNA]</scope>
    <source>
        <strain evidence="6 7">KCTC 32217</strain>
    </source>
</reference>
<protein>
    <submittedName>
        <fullName evidence="6">Histidine kinase</fullName>
    </submittedName>
</protein>
<feature type="signal peptide" evidence="2">
    <location>
        <begin position="1"/>
        <end position="20"/>
    </location>
</feature>
<dbReference type="PANTHER" id="PTHR34220">
    <property type="entry name" value="SENSOR HISTIDINE KINASE YPDA"/>
    <property type="match status" value="1"/>
</dbReference>
<dbReference type="InterPro" id="IPR036890">
    <property type="entry name" value="HATPase_C_sf"/>
</dbReference>
<dbReference type="InterPro" id="IPR010559">
    <property type="entry name" value="Sig_transdc_His_kin_internal"/>
</dbReference>
<accession>A0AAP2CIX4</accession>
<evidence type="ECO:0000256" key="2">
    <source>
        <dbReference type="SAM" id="SignalP"/>
    </source>
</evidence>
<dbReference type="Pfam" id="PF06580">
    <property type="entry name" value="His_kinase"/>
    <property type="match status" value="1"/>
</dbReference>
<dbReference type="Pfam" id="PF07495">
    <property type="entry name" value="Y_Y_Y"/>
    <property type="match status" value="1"/>
</dbReference>
<dbReference type="SUPFAM" id="SSF55874">
    <property type="entry name" value="ATPase domain of HSP90 chaperone/DNA topoisomerase II/histidine kinase"/>
    <property type="match status" value="1"/>
</dbReference>
<comment type="caution">
    <text evidence="6">The sequence shown here is derived from an EMBL/GenBank/DDBJ whole genome shotgun (WGS) entry which is preliminary data.</text>
</comment>
<dbReference type="SUPFAM" id="SSF50998">
    <property type="entry name" value="Quinoprotein alcohol dehydrogenase-like"/>
    <property type="match status" value="1"/>
</dbReference>
<evidence type="ECO:0000256" key="1">
    <source>
        <dbReference type="SAM" id="Phobius"/>
    </source>
</evidence>
<name>A0AAP2CIX4_9BACT</name>
<proteinExistence type="predicted"/>
<dbReference type="EMBL" id="JAHCMY010000015">
    <property type="protein sequence ID" value="MBS9525586.1"/>
    <property type="molecule type" value="Genomic_DNA"/>
</dbReference>
<keyword evidence="7" id="KW-1185">Reference proteome</keyword>
<organism evidence="6 7">
    <name type="scientific">Litoribacter ruber</name>
    <dbReference type="NCBI Taxonomy" id="702568"/>
    <lineage>
        <taxon>Bacteria</taxon>
        <taxon>Pseudomonadati</taxon>
        <taxon>Bacteroidota</taxon>
        <taxon>Cytophagia</taxon>
        <taxon>Cytophagales</taxon>
        <taxon>Cyclobacteriaceae</taxon>
        <taxon>Litoribacter</taxon>
    </lineage>
</organism>
<dbReference type="InterPro" id="IPR011047">
    <property type="entry name" value="Quinoprotein_ADH-like_sf"/>
</dbReference>
<dbReference type="Proteomes" id="UP001319104">
    <property type="component" value="Unassembled WGS sequence"/>
</dbReference>
<keyword evidence="1" id="KW-0812">Transmembrane</keyword>
<dbReference type="Pfam" id="PF02518">
    <property type="entry name" value="HATPase_c"/>
    <property type="match status" value="1"/>
</dbReference>
<dbReference type="AlphaFoldDB" id="A0AAP2CIX4"/>
<dbReference type="InterPro" id="IPR015943">
    <property type="entry name" value="WD40/YVTN_repeat-like_dom_sf"/>
</dbReference>
<dbReference type="Gene3D" id="2.60.40.10">
    <property type="entry name" value="Immunoglobulins"/>
    <property type="match status" value="1"/>
</dbReference>
<feature type="domain" description="Histidine kinase/HSP90-like ATPase" evidence="3">
    <location>
        <begin position="903"/>
        <end position="997"/>
    </location>
</feature>
<keyword evidence="1" id="KW-0472">Membrane</keyword>
<feature type="domain" description="Two component regulator three Y" evidence="5">
    <location>
        <begin position="692"/>
        <end position="741"/>
    </location>
</feature>
<feature type="chain" id="PRO_5043042643" evidence="2">
    <location>
        <begin position="21"/>
        <end position="1014"/>
    </location>
</feature>
<sequence>MAKKFLAALLLLLMAWPILAQQHPVKHFTTLDGLPNNGIRSLYFNSRGVLWIGTENGVSKMRNGDFLNFDESHGLAFNNCWAITEDSQGNMWFGSYGGGISFFDGKRFKVFDVNNGLINNKVRKLAYRDGKIYVGTENGVSIIDEQTQEITNVLNSQLDHDRSYVSSFLFLENRIFYTTYGAGTFEIKERKNGFASQKHNDQQLVYFSKAQDGEIFMADKGQVCSVSEADFLDKKLASQSFGQSVIWDLAKSNTGKQYAAAWGVFNKDGGLFEIRDGQMLDLSANFNIASKTILALAYDKLENVLYVGSNDEGLFKLYLDETIVYKSLSDQKVKAFAEINGQKAVLHEKGLSLSKKLRLHEVGLERFKKFQQDYISQNARLLPKHEDDFFELQFDLPAEDIEFYELHTNRDHYWINSNIGVFELNQNAEILTYVPVHAYHIGFTPGGKLIESNFYGGTRIYDDPGNMVYTYFPNSLPNNPAQIARIQSSTDATYLASVFHGLFYYKDGQFQSLQHSLQWEEAKLKRLHFAKNGQMVIASEFGEVFVAREEPSFHIVEKINKEVIQGNTVLFVESYGDQLIIATEKGLNFYKDGRVRFFDEEQGFTERIFTAAKVVGDELLVGTHKGYYKVALDRLLESKTYTFNLGLHRFDVNHQPYEKGGYKWFVFQQKQLDLDHDENTLTMEFSSHGHPYPGKLRYRYRLKPEGEWSPYQAESKITLPYLPVGDYKVQVEVQDLHSDTNCIHDLLAFTIHPPFYMTWWFNLFAGVWLVLIVYGVYRYRLRKVTQEEKKKAAIETRIAETKLEALRSQMNPHFIYNAMNSIQYYMLTNEVERASEFLQSFSGLIRNTLYFSSQQTIPLKEEIEFLENYISLENMRVENKITFLLNVEERINVRETQIPPLLLQPFIENVFVHAFDRHHPNPELQLTFRLTEEGNLLCVVKDNGQGIPLVQAPKLHESKGTFLVKERMDLMRGKVDTPYYFNSVQGEGTTIQLILPSRFVVEFAVREYVVSAEH</sequence>
<gene>
    <name evidence="6" type="ORF">KI659_16330</name>
</gene>
<keyword evidence="1" id="KW-1133">Transmembrane helix</keyword>
<dbReference type="PANTHER" id="PTHR34220:SF7">
    <property type="entry name" value="SENSOR HISTIDINE KINASE YPDA"/>
    <property type="match status" value="1"/>
</dbReference>
<keyword evidence="6" id="KW-0808">Transferase</keyword>
<dbReference type="InterPro" id="IPR013783">
    <property type="entry name" value="Ig-like_fold"/>
</dbReference>
<feature type="domain" description="Signal transduction histidine kinase internal region" evidence="4">
    <location>
        <begin position="802"/>
        <end position="881"/>
    </location>
</feature>
<evidence type="ECO:0000259" key="3">
    <source>
        <dbReference type="Pfam" id="PF02518"/>
    </source>
</evidence>
<dbReference type="RefSeq" id="WP_213946447.1">
    <property type="nucleotide sequence ID" value="NZ_JAHCMY010000015.1"/>
</dbReference>
<keyword evidence="6" id="KW-0418">Kinase</keyword>
<dbReference type="InterPro" id="IPR003594">
    <property type="entry name" value="HATPase_dom"/>
</dbReference>
<feature type="transmembrane region" description="Helical" evidence="1">
    <location>
        <begin position="759"/>
        <end position="777"/>
    </location>
</feature>
<dbReference type="Pfam" id="PF07494">
    <property type="entry name" value="Reg_prop"/>
    <property type="match status" value="2"/>
</dbReference>
<dbReference type="GO" id="GO:0000155">
    <property type="term" value="F:phosphorelay sensor kinase activity"/>
    <property type="evidence" value="ECO:0007669"/>
    <property type="project" value="InterPro"/>
</dbReference>
<dbReference type="InterPro" id="IPR011110">
    <property type="entry name" value="Reg_prop"/>
</dbReference>
<evidence type="ECO:0000313" key="7">
    <source>
        <dbReference type="Proteomes" id="UP001319104"/>
    </source>
</evidence>
<evidence type="ECO:0000313" key="6">
    <source>
        <dbReference type="EMBL" id="MBS9525586.1"/>
    </source>
</evidence>
<evidence type="ECO:0000259" key="4">
    <source>
        <dbReference type="Pfam" id="PF06580"/>
    </source>
</evidence>